<gene>
    <name evidence="1" type="ORF">dnm_047880</name>
</gene>
<proteinExistence type="predicted"/>
<keyword evidence="2" id="KW-1185">Reference proteome</keyword>
<name>A0A975BNF2_9BACT</name>
<protein>
    <submittedName>
        <fullName evidence="1">Uncharacterized protein</fullName>
    </submittedName>
</protein>
<dbReference type="EMBL" id="CP061800">
    <property type="protein sequence ID" value="QTA88741.1"/>
    <property type="molecule type" value="Genomic_DNA"/>
</dbReference>
<sequence length="58" mass="7004">MKQFFKLFFGQFEKLSCMILMRPVFPNFTPQILQICCLLWDSGYHFSKHALILDDRLF</sequence>
<dbReference type="AlphaFoldDB" id="A0A975BNF2"/>
<reference evidence="1" key="1">
    <citation type="journal article" date="2021" name="Microb. Physiol.">
        <title>Proteogenomic Insights into the Physiology of Marine, Sulfate-Reducing, Filamentous Desulfonema limicola and Desulfonema magnum.</title>
        <authorList>
            <person name="Schnaars V."/>
            <person name="Wohlbrand L."/>
            <person name="Scheve S."/>
            <person name="Hinrichs C."/>
            <person name="Reinhardt R."/>
            <person name="Rabus R."/>
        </authorList>
    </citation>
    <scope>NUCLEOTIDE SEQUENCE</scope>
    <source>
        <strain evidence="1">4be13</strain>
    </source>
</reference>
<evidence type="ECO:0000313" key="2">
    <source>
        <dbReference type="Proteomes" id="UP000663722"/>
    </source>
</evidence>
<dbReference type="Proteomes" id="UP000663722">
    <property type="component" value="Chromosome"/>
</dbReference>
<accession>A0A975BNF2</accession>
<organism evidence="1 2">
    <name type="scientific">Desulfonema magnum</name>
    <dbReference type="NCBI Taxonomy" id="45655"/>
    <lineage>
        <taxon>Bacteria</taxon>
        <taxon>Pseudomonadati</taxon>
        <taxon>Thermodesulfobacteriota</taxon>
        <taxon>Desulfobacteria</taxon>
        <taxon>Desulfobacterales</taxon>
        <taxon>Desulfococcaceae</taxon>
        <taxon>Desulfonema</taxon>
    </lineage>
</organism>
<dbReference type="KEGG" id="dmm:dnm_047880"/>
<evidence type="ECO:0000313" key="1">
    <source>
        <dbReference type="EMBL" id="QTA88741.1"/>
    </source>
</evidence>